<evidence type="ECO:0000256" key="5">
    <source>
        <dbReference type="RuleBase" id="RU003801"/>
    </source>
</evidence>
<dbReference type="Gene3D" id="3.30.559.10">
    <property type="entry name" value="Chloramphenicol acetyltransferase-like domain"/>
    <property type="match status" value="1"/>
</dbReference>
<protein>
    <submittedName>
        <fullName evidence="7">Choline/Carnitine Oacyltransferase putative</fullName>
    </submittedName>
</protein>
<dbReference type="InterPro" id="IPR039551">
    <property type="entry name" value="Cho/carn_acyl_trans"/>
</dbReference>
<dbReference type="InterPro" id="IPR042231">
    <property type="entry name" value="Cho/carn_acyl_trans_2"/>
</dbReference>
<feature type="domain" description="Choline/carnitine acyltransferase" evidence="6">
    <location>
        <begin position="18"/>
        <end position="604"/>
    </location>
</feature>
<reference evidence="7" key="2">
    <citation type="submission" date="2011-02" db="EMBL/GenBank/DDBJ databases">
        <authorList>
            <person name="MacLean D."/>
        </authorList>
    </citation>
    <scope>NUCLEOTIDE SEQUENCE</scope>
</reference>
<dbReference type="Pfam" id="PF00755">
    <property type="entry name" value="Carn_acyltransf"/>
    <property type="match status" value="1"/>
</dbReference>
<name>F0WBG0_9STRA</name>
<dbReference type="PROSITE" id="PS00440">
    <property type="entry name" value="ACYLTRANSF_C_2"/>
    <property type="match status" value="1"/>
</dbReference>
<evidence type="ECO:0000313" key="7">
    <source>
        <dbReference type="EMBL" id="CCA18486.1"/>
    </source>
</evidence>
<dbReference type="AlphaFoldDB" id="F0WBG0"/>
<gene>
    <name evidence="7" type="primary">AlNc14C51G4007</name>
    <name evidence="7" type="ORF">ALNC14_046290</name>
</gene>
<dbReference type="FunFam" id="3.30.559.70:FF:000003">
    <property type="entry name" value="Carnitine acetyl transferase FacC"/>
    <property type="match status" value="1"/>
</dbReference>
<dbReference type="GO" id="GO:0009437">
    <property type="term" value="P:carnitine metabolic process"/>
    <property type="evidence" value="ECO:0007669"/>
    <property type="project" value="TreeGrafter"/>
</dbReference>
<evidence type="ECO:0000259" key="6">
    <source>
        <dbReference type="Pfam" id="PF00755"/>
    </source>
</evidence>
<dbReference type="FunFam" id="3.30.559.10:FF:000019">
    <property type="entry name" value="Carnitine acetyl transferase"/>
    <property type="match status" value="1"/>
</dbReference>
<dbReference type="InterPro" id="IPR000542">
    <property type="entry name" value="Carn_acyl_trans"/>
</dbReference>
<accession>F0WBG0</accession>
<dbReference type="EMBL" id="FR824096">
    <property type="protein sequence ID" value="CCA18486.1"/>
    <property type="molecule type" value="Genomic_DNA"/>
</dbReference>
<proteinExistence type="inferred from homology"/>
<feature type="active site" description="Proton acceptor" evidence="4">
    <location>
        <position position="321"/>
    </location>
</feature>
<evidence type="ECO:0000256" key="1">
    <source>
        <dbReference type="ARBA" id="ARBA00005232"/>
    </source>
</evidence>
<comment type="similarity">
    <text evidence="1 5">Belongs to the carnitine/choline acetyltransferase family.</text>
</comment>
<evidence type="ECO:0000256" key="3">
    <source>
        <dbReference type="ARBA" id="ARBA00023315"/>
    </source>
</evidence>
<keyword evidence="3 5" id="KW-0012">Acyltransferase</keyword>
<dbReference type="PANTHER" id="PTHR22589">
    <property type="entry name" value="CARNITINE O-ACYLTRANSFERASE"/>
    <property type="match status" value="1"/>
</dbReference>
<keyword evidence="2 5" id="KW-0808">Transferase</keyword>
<dbReference type="GO" id="GO:0004092">
    <property type="term" value="F:carnitine O-acetyltransferase activity"/>
    <property type="evidence" value="ECO:0007669"/>
    <property type="project" value="TreeGrafter"/>
</dbReference>
<sequence>MSKETSITFQHQRDIPKLPIPSLIVTCTNYLKCIKSLETEAEFSRTKVAVDQFLNSEGLQLQEKLLAYDANRPSYIEDFWYEAYLNHRNSVVLNVNPFFVLEDDPTPSKTNQISRAASLILSSIQFINSLRKETLAPDVWRNGIPLCMNQYKHLFGCTRIPTAVKDTIKSHPTSKHIVIIVRNQFYWFDVIWEDGTAAITERELISNLKSVHKNAVEMGESDAANAAVGVLTTEHRVIWAKLREGLWRNNKKCLDIIDTALFLVCLDGTSPSDAALIASTALHGTYEIANDVQIGTCMNRWYDKLQIIVCENGVAGINFEHSFVDGHTVLRFLSNIFTDTIIRFAQSIQKGNFGSQETNYRSPHTLNESNPPNIKPEKITWILTDEHISGIKSAEAKLSDLILQNEVQVLEFANYGKVWITQHNMSPDAFMQIAFLSAYYAQYGDIPNIYEPVLTKRFLHGRTEAARAVTRDSIEFVSDFNGKKTDIEKAASLRKAIDTQVDIVRQSASGGGMERHLFALECLWEAEMVDKSRKPAIFADIGWKKLNYTILSTSNCGNPCLRLFGFGPVESDGFGIGYIIKDEGIQICASSKHRQTKRYLNNLELYLVKVQSLILDE</sequence>
<dbReference type="Gene3D" id="3.30.559.70">
    <property type="entry name" value="Choline/Carnitine o-acyltransferase, domain 2"/>
    <property type="match status" value="1"/>
</dbReference>
<organism evidence="7">
    <name type="scientific">Albugo laibachii Nc14</name>
    <dbReference type="NCBI Taxonomy" id="890382"/>
    <lineage>
        <taxon>Eukaryota</taxon>
        <taxon>Sar</taxon>
        <taxon>Stramenopiles</taxon>
        <taxon>Oomycota</taxon>
        <taxon>Peronosporomycetes</taxon>
        <taxon>Albuginales</taxon>
        <taxon>Albuginaceae</taxon>
        <taxon>Albugo</taxon>
    </lineage>
</organism>
<dbReference type="HOGENOM" id="CLU_013513_4_0_1"/>
<dbReference type="InterPro" id="IPR023213">
    <property type="entry name" value="CAT-like_dom_sf"/>
</dbReference>
<dbReference type="GO" id="GO:0005739">
    <property type="term" value="C:mitochondrion"/>
    <property type="evidence" value="ECO:0007669"/>
    <property type="project" value="TreeGrafter"/>
</dbReference>
<dbReference type="SUPFAM" id="SSF52777">
    <property type="entry name" value="CoA-dependent acyltransferases"/>
    <property type="match status" value="2"/>
</dbReference>
<reference evidence="7" key="1">
    <citation type="journal article" date="2011" name="PLoS Biol.">
        <title>Gene gain and loss during evolution of obligate parasitism in the white rust pathogen of Arabidopsis thaliana.</title>
        <authorList>
            <person name="Kemen E."/>
            <person name="Gardiner A."/>
            <person name="Schultz-Larsen T."/>
            <person name="Kemen A.C."/>
            <person name="Balmuth A.L."/>
            <person name="Robert-Seilaniantz A."/>
            <person name="Bailey K."/>
            <person name="Holub E."/>
            <person name="Studholme D.J."/>
            <person name="Maclean D."/>
            <person name="Jones J.D."/>
        </authorList>
    </citation>
    <scope>NUCLEOTIDE SEQUENCE</scope>
</reference>
<evidence type="ECO:0000256" key="4">
    <source>
        <dbReference type="PIRSR" id="PIRSR600542-1"/>
    </source>
</evidence>
<dbReference type="PANTHER" id="PTHR22589:SF29">
    <property type="entry name" value="MITOCHONDRIAL CARNITINE O-ACETYLTRANSFERASE-RELATED"/>
    <property type="match status" value="1"/>
</dbReference>
<evidence type="ECO:0000256" key="2">
    <source>
        <dbReference type="ARBA" id="ARBA00022679"/>
    </source>
</evidence>